<organism evidence="1 2">
    <name type="scientific">Actinopolymorpha pittospori</name>
    <dbReference type="NCBI Taxonomy" id="648752"/>
    <lineage>
        <taxon>Bacteria</taxon>
        <taxon>Bacillati</taxon>
        <taxon>Actinomycetota</taxon>
        <taxon>Actinomycetes</taxon>
        <taxon>Propionibacteriales</taxon>
        <taxon>Actinopolymorphaceae</taxon>
        <taxon>Actinopolymorpha</taxon>
    </lineage>
</organism>
<dbReference type="EMBL" id="JADBEM010000001">
    <property type="protein sequence ID" value="MBE1604778.1"/>
    <property type="molecule type" value="Genomic_DNA"/>
</dbReference>
<evidence type="ECO:0000313" key="1">
    <source>
        <dbReference type="EMBL" id="MBE1604778.1"/>
    </source>
</evidence>
<accession>A0A927MT57</accession>
<dbReference type="PROSITE" id="PS51257">
    <property type="entry name" value="PROKAR_LIPOPROTEIN"/>
    <property type="match status" value="1"/>
</dbReference>
<gene>
    <name evidence="1" type="ORF">HEB94_001626</name>
</gene>
<evidence type="ECO:0008006" key="3">
    <source>
        <dbReference type="Google" id="ProtNLM"/>
    </source>
</evidence>
<keyword evidence="2" id="KW-1185">Reference proteome</keyword>
<reference evidence="1" key="1">
    <citation type="submission" date="2020-10" db="EMBL/GenBank/DDBJ databases">
        <title>Sequencing the genomes of 1000 actinobacteria strains.</title>
        <authorList>
            <person name="Klenk H.-P."/>
        </authorList>
    </citation>
    <scope>NUCLEOTIDE SEQUENCE</scope>
    <source>
        <strain evidence="1">DSM 45354</strain>
    </source>
</reference>
<evidence type="ECO:0000313" key="2">
    <source>
        <dbReference type="Proteomes" id="UP000638648"/>
    </source>
</evidence>
<comment type="caution">
    <text evidence="1">The sequence shown here is derived from an EMBL/GenBank/DDBJ whole genome shotgun (WGS) entry which is preliminary data.</text>
</comment>
<dbReference type="AlphaFoldDB" id="A0A927MT57"/>
<dbReference type="Proteomes" id="UP000638648">
    <property type="component" value="Unassembled WGS sequence"/>
</dbReference>
<protein>
    <recommendedName>
        <fullName evidence="3">Lipoprotein</fullName>
    </recommendedName>
</protein>
<dbReference type="RefSeq" id="WP_192749247.1">
    <property type="nucleotide sequence ID" value="NZ_BAABJL010000114.1"/>
</dbReference>
<name>A0A927MT57_9ACTN</name>
<proteinExistence type="predicted"/>
<sequence length="169" mass="17925">MAGRDHRRAVACTLAAGVLVGFAGVTGCSVHPDAPGCSDQDKRLAPRLNDVPELQLHPHGTTLHDQYAGCDQDDGFAHAGRTYRRIEDIDAATAYYRAAATTAGWKLERADDAPVPPEGLVISGARLCFTRTHEGTTSYLAVWFPSDFGDKSADVGVELTASHDGEAGC</sequence>